<dbReference type="AlphaFoldDB" id="A0A0V1JL77"/>
<dbReference type="InterPro" id="IPR018034">
    <property type="entry name" value="Kri1"/>
</dbReference>
<dbReference type="GO" id="GO:0030686">
    <property type="term" value="C:90S preribosome"/>
    <property type="evidence" value="ECO:0007669"/>
    <property type="project" value="TreeGrafter"/>
</dbReference>
<name>A0A0V1JL77_TRIPS</name>
<reference evidence="1 2" key="1">
    <citation type="submission" date="2015-01" db="EMBL/GenBank/DDBJ databases">
        <title>Evolution of Trichinella species and genotypes.</title>
        <authorList>
            <person name="Korhonen P.K."/>
            <person name="Edoardo P."/>
            <person name="Giuseppe L.R."/>
            <person name="Gasser R.B."/>
        </authorList>
    </citation>
    <scope>NUCLEOTIDE SEQUENCE [LARGE SCALE GENOMIC DNA]</scope>
    <source>
        <strain evidence="1">ISS176</strain>
    </source>
</reference>
<accession>A0A0V1JL77</accession>
<dbReference type="PANTHER" id="PTHR14490">
    <property type="entry name" value="ZINC FINGER, ZZ TYPE"/>
    <property type="match status" value="1"/>
</dbReference>
<dbReference type="Proteomes" id="UP000054826">
    <property type="component" value="Unassembled WGS sequence"/>
</dbReference>
<dbReference type="EMBL" id="JYDV01000092">
    <property type="protein sequence ID" value="KRZ35333.1"/>
    <property type="molecule type" value="Genomic_DNA"/>
</dbReference>
<sequence>MDKKDNLTLEFDSNVDETFSINQEYLNKYKTWRRKEEIQKCKYLEAKYGNLKNCTDNSDSSSSSDESEDELAELIFTSSFVAQEISESVEKSFFKALSALKSRDPKIYRSETAFFGDDQSSKKSSSSKNKESTLRINDYERMCLLEEMY</sequence>
<evidence type="ECO:0000313" key="2">
    <source>
        <dbReference type="Proteomes" id="UP000054826"/>
    </source>
</evidence>
<gene>
    <name evidence="1" type="primary">kri1</name>
    <name evidence="1" type="ORF">T4C_866</name>
</gene>
<protein>
    <submittedName>
        <fullName evidence="1">Protein KRI1-like protein</fullName>
    </submittedName>
</protein>
<comment type="caution">
    <text evidence="1">The sequence shown here is derived from an EMBL/GenBank/DDBJ whole genome shotgun (WGS) entry which is preliminary data.</text>
</comment>
<dbReference type="PANTHER" id="PTHR14490:SF5">
    <property type="entry name" value="PROTEIN KRI1 HOMOLOG"/>
    <property type="match status" value="1"/>
</dbReference>
<dbReference type="GO" id="GO:0005730">
    <property type="term" value="C:nucleolus"/>
    <property type="evidence" value="ECO:0007669"/>
    <property type="project" value="TreeGrafter"/>
</dbReference>
<evidence type="ECO:0000313" key="1">
    <source>
        <dbReference type="EMBL" id="KRZ35333.1"/>
    </source>
</evidence>
<proteinExistence type="predicted"/>
<dbReference type="GO" id="GO:0000447">
    <property type="term" value="P:endonucleolytic cleavage in ITS1 to separate SSU-rRNA from 5.8S rRNA and LSU-rRNA from tricistronic rRNA transcript (SSU-rRNA, 5.8S rRNA, LSU-rRNA)"/>
    <property type="evidence" value="ECO:0007669"/>
    <property type="project" value="TreeGrafter"/>
</dbReference>
<organism evidence="1 2">
    <name type="scientific">Trichinella pseudospiralis</name>
    <name type="common">Parasitic roundworm</name>
    <dbReference type="NCBI Taxonomy" id="6337"/>
    <lineage>
        <taxon>Eukaryota</taxon>
        <taxon>Metazoa</taxon>
        <taxon>Ecdysozoa</taxon>
        <taxon>Nematoda</taxon>
        <taxon>Enoplea</taxon>
        <taxon>Dorylaimia</taxon>
        <taxon>Trichinellida</taxon>
        <taxon>Trichinellidae</taxon>
        <taxon>Trichinella</taxon>
    </lineage>
</organism>